<dbReference type="AlphaFoldDB" id="A0A482X7H6"/>
<dbReference type="EMBL" id="QKKF02016138">
    <property type="protein sequence ID" value="RZF41875.1"/>
    <property type="molecule type" value="Genomic_DNA"/>
</dbReference>
<dbReference type="SUPFAM" id="SSF48726">
    <property type="entry name" value="Immunoglobulin"/>
    <property type="match status" value="1"/>
</dbReference>
<dbReference type="InterPro" id="IPR003599">
    <property type="entry name" value="Ig_sub"/>
</dbReference>
<sequence>MKRAHARCSECGPSFCHSLTIFTCDFSNRSTLLLAGRRKRRVYRQKTHVLNTWCGGGMPVNNAIMPLLVTMVTILLILNVGGCLGVDKYMRSIWVVVPPEVERGTAVTLQCLYDLGDRFLICVDWYRGNYVFYRYAPLDKPVTKIFPRSDINVNVDLSQSNDTHLVIKNVSLDFSGDLTCEVTTEPPFITTITASASIDVEALPARDPIVNVDKASYQPRETLRVNCTSHPSHPPAALSFFVNNLPVPASRWTEVVKDDQLLMWSFAELKLRLQETHFRHGQLVVGCTAIVGSLYRRSTEINLAYRSRDPIPERVTLPGNQGQRINVSYIQPLMPTLIIFVLTSR</sequence>
<protein>
    <recommendedName>
        <fullName evidence="2">Ig-like domain-containing protein</fullName>
    </recommendedName>
</protein>
<keyword evidence="1" id="KW-1133">Transmembrane helix</keyword>
<dbReference type="InParanoid" id="A0A482X7H6"/>
<keyword evidence="4" id="KW-1185">Reference proteome</keyword>
<dbReference type="InterPro" id="IPR036179">
    <property type="entry name" value="Ig-like_dom_sf"/>
</dbReference>
<comment type="caution">
    <text evidence="3">The sequence shown here is derived from an EMBL/GenBank/DDBJ whole genome shotgun (WGS) entry which is preliminary data.</text>
</comment>
<evidence type="ECO:0000256" key="1">
    <source>
        <dbReference type="SAM" id="Phobius"/>
    </source>
</evidence>
<dbReference type="PROSITE" id="PS50835">
    <property type="entry name" value="IG_LIKE"/>
    <property type="match status" value="1"/>
</dbReference>
<organism evidence="3 4">
    <name type="scientific">Laodelphax striatellus</name>
    <name type="common">Small brown planthopper</name>
    <name type="synonym">Delphax striatella</name>
    <dbReference type="NCBI Taxonomy" id="195883"/>
    <lineage>
        <taxon>Eukaryota</taxon>
        <taxon>Metazoa</taxon>
        <taxon>Ecdysozoa</taxon>
        <taxon>Arthropoda</taxon>
        <taxon>Hexapoda</taxon>
        <taxon>Insecta</taxon>
        <taxon>Pterygota</taxon>
        <taxon>Neoptera</taxon>
        <taxon>Paraneoptera</taxon>
        <taxon>Hemiptera</taxon>
        <taxon>Auchenorrhyncha</taxon>
        <taxon>Fulgoroidea</taxon>
        <taxon>Delphacidae</taxon>
        <taxon>Criomorphinae</taxon>
        <taxon>Laodelphax</taxon>
    </lineage>
</organism>
<keyword evidence="1" id="KW-0472">Membrane</keyword>
<feature type="transmembrane region" description="Helical" evidence="1">
    <location>
        <begin position="63"/>
        <end position="86"/>
    </location>
</feature>
<dbReference type="PANTHER" id="PTHR21261:SF6">
    <property type="entry name" value="BEATEN PATH IIA-RELATED"/>
    <property type="match status" value="1"/>
</dbReference>
<accession>A0A482X7H6</accession>
<dbReference type="PANTHER" id="PTHR21261">
    <property type="entry name" value="BEAT PROTEIN"/>
    <property type="match status" value="1"/>
</dbReference>
<dbReference type="InterPro" id="IPR007110">
    <property type="entry name" value="Ig-like_dom"/>
</dbReference>
<evidence type="ECO:0000259" key="2">
    <source>
        <dbReference type="PROSITE" id="PS50835"/>
    </source>
</evidence>
<feature type="domain" description="Ig-like" evidence="2">
    <location>
        <begin position="66"/>
        <end position="199"/>
    </location>
</feature>
<reference evidence="3 4" key="1">
    <citation type="journal article" date="2017" name="Gigascience">
        <title>Genome sequence of the small brown planthopper, Laodelphax striatellus.</title>
        <authorList>
            <person name="Zhu J."/>
            <person name="Jiang F."/>
            <person name="Wang X."/>
            <person name="Yang P."/>
            <person name="Bao Y."/>
            <person name="Zhao W."/>
            <person name="Wang W."/>
            <person name="Lu H."/>
            <person name="Wang Q."/>
            <person name="Cui N."/>
            <person name="Li J."/>
            <person name="Chen X."/>
            <person name="Luo L."/>
            <person name="Yu J."/>
            <person name="Kang L."/>
            <person name="Cui F."/>
        </authorList>
    </citation>
    <scope>NUCLEOTIDE SEQUENCE [LARGE SCALE GENOMIC DNA]</scope>
    <source>
        <strain evidence="3">Lst14</strain>
    </source>
</reference>
<dbReference type="STRING" id="195883.A0A482X7H6"/>
<evidence type="ECO:0000313" key="3">
    <source>
        <dbReference type="EMBL" id="RZF41875.1"/>
    </source>
</evidence>
<gene>
    <name evidence="3" type="ORF">LSTR_LSTR005337</name>
</gene>
<name>A0A482X7H6_LAOST</name>
<proteinExistence type="predicted"/>
<dbReference type="InterPro" id="IPR013783">
    <property type="entry name" value="Ig-like_fold"/>
</dbReference>
<dbReference type="Proteomes" id="UP000291343">
    <property type="component" value="Unassembled WGS sequence"/>
</dbReference>
<dbReference type="SMR" id="A0A482X7H6"/>
<dbReference type="OrthoDB" id="6333371at2759"/>
<evidence type="ECO:0000313" key="4">
    <source>
        <dbReference type="Proteomes" id="UP000291343"/>
    </source>
</evidence>
<dbReference type="SMART" id="SM00409">
    <property type="entry name" value="IG"/>
    <property type="match status" value="1"/>
</dbReference>
<dbReference type="Gene3D" id="2.60.40.10">
    <property type="entry name" value="Immunoglobulins"/>
    <property type="match status" value="1"/>
</dbReference>
<keyword evidence="1" id="KW-0812">Transmembrane</keyword>